<keyword evidence="3" id="KW-1185">Reference proteome</keyword>
<dbReference type="InterPro" id="IPR025272">
    <property type="entry name" value="SocA_Panacea"/>
</dbReference>
<accession>A0A858RBS8</accession>
<feature type="domain" description="Antitoxin SocA-like Panacea" evidence="1">
    <location>
        <begin position="28"/>
        <end position="123"/>
    </location>
</feature>
<name>A0A858RBS8_9BACT</name>
<proteinExistence type="predicted"/>
<dbReference type="KEGG" id="luo:HHL09_01235"/>
<dbReference type="Pfam" id="PF13274">
    <property type="entry name" value="SocA_Panacea"/>
    <property type="match status" value="1"/>
</dbReference>
<dbReference type="AlphaFoldDB" id="A0A858RBS8"/>
<dbReference type="Proteomes" id="UP000501812">
    <property type="component" value="Chromosome"/>
</dbReference>
<dbReference type="EMBL" id="CP051774">
    <property type="protein sequence ID" value="QJE94466.1"/>
    <property type="molecule type" value="Genomic_DNA"/>
</dbReference>
<protein>
    <submittedName>
        <fullName evidence="2">SocA family protein</fullName>
    </submittedName>
</protein>
<reference evidence="2 3" key="1">
    <citation type="submission" date="2020-04" db="EMBL/GenBank/DDBJ databases">
        <title>Luteolibacter sp. G-1-1-1 isolated from soil.</title>
        <authorList>
            <person name="Dahal R.H."/>
        </authorList>
    </citation>
    <scope>NUCLEOTIDE SEQUENCE [LARGE SCALE GENOMIC DNA]</scope>
    <source>
        <strain evidence="2 3">G-1-1-1</strain>
    </source>
</reference>
<organism evidence="2 3">
    <name type="scientific">Luteolibacter luteus</name>
    <dbReference type="NCBI Taxonomy" id="2728835"/>
    <lineage>
        <taxon>Bacteria</taxon>
        <taxon>Pseudomonadati</taxon>
        <taxon>Verrucomicrobiota</taxon>
        <taxon>Verrucomicrobiia</taxon>
        <taxon>Verrucomicrobiales</taxon>
        <taxon>Verrucomicrobiaceae</taxon>
        <taxon>Luteolibacter</taxon>
    </lineage>
</organism>
<sequence>MSEPVQAIANFFIERGAAEGKPISPMKLLKLVYIAHGWHLGLTQTPLIDESVEAWRYGPVIPSLYRRFKTYGNQPIPVTEVAENVQLSNPERLTPFLESVWNAYKDYTGLQLSSMTHAQGTPWYQVWEVEGGKHYMGADIPPQMIQKHYMEKAANAA</sequence>
<evidence type="ECO:0000313" key="2">
    <source>
        <dbReference type="EMBL" id="QJE94466.1"/>
    </source>
</evidence>
<gene>
    <name evidence="2" type="ORF">HHL09_01235</name>
</gene>
<evidence type="ECO:0000313" key="3">
    <source>
        <dbReference type="Proteomes" id="UP000501812"/>
    </source>
</evidence>
<evidence type="ECO:0000259" key="1">
    <source>
        <dbReference type="Pfam" id="PF13274"/>
    </source>
</evidence>